<sequence length="402" mass="45641">MDGEERPRKIQKLDTDESHDTEPLMTGAICGGQDEKLEQAHTENTAPATTPEKESEEPTAAENESEETSQNLSKRQLRKQRQREAWEAERENRKVIRKEKATARKLKKREAWEEAKRQGKDTKEELAKLFPSTGRKGQRTTQLPITLVIDCGFDDLMMEKERVSLAQQLTRSYSENNRSPFKGHLVLSSFNKLLKERFETTLHRTHEHWKNVRFLDEDWLFAANQATEWMQGPQGGKLVGPFKNKADAKPEDGEIVYLSSDSPDTLTELKPYSTYIIGGLVDKNRHKGICHKRATELGIKTAKLPIGDYIQMASRSVLATNHVVEIMVRWLQLQDWGEAFMQTIPSRKGGVLREGGNEQEDSTPQKSDAVLDSEQEDSTEPVATIEAGEKASVREEGLQAEQ</sequence>
<dbReference type="InterPro" id="IPR038459">
    <property type="entry name" value="MT_TRM10-typ_sf"/>
</dbReference>
<evidence type="ECO:0000256" key="12">
    <source>
        <dbReference type="ARBA" id="ARBA00031792"/>
    </source>
</evidence>
<evidence type="ECO:0000256" key="11">
    <source>
        <dbReference type="ARBA" id="ARBA00023242"/>
    </source>
</evidence>
<comment type="subunit">
    <text evidence="3">Monomer.</text>
</comment>
<dbReference type="FunFam" id="3.40.1280.30:FF:000004">
    <property type="entry name" value="tRNA (guanine(9)-N1)-methyltransferase"/>
    <property type="match status" value="1"/>
</dbReference>
<keyword evidence="8 18" id="KW-0808">Transferase</keyword>
<dbReference type="EMBL" id="CDMC01000009">
    <property type="protein sequence ID" value="CEL07433.1"/>
    <property type="molecule type" value="Genomic_DNA"/>
</dbReference>
<dbReference type="PANTHER" id="PTHR13563:SF13">
    <property type="entry name" value="TRNA METHYLTRANSFERASE 10 HOMOLOG A"/>
    <property type="match status" value="1"/>
</dbReference>
<feature type="region of interest" description="Disordered" evidence="16">
    <location>
        <begin position="1"/>
        <end position="91"/>
    </location>
</feature>
<evidence type="ECO:0000256" key="2">
    <source>
        <dbReference type="ARBA" id="ARBA00004496"/>
    </source>
</evidence>
<evidence type="ECO:0000256" key="3">
    <source>
        <dbReference type="ARBA" id="ARBA00011245"/>
    </source>
</evidence>
<proteinExistence type="predicted"/>
<evidence type="ECO:0000256" key="14">
    <source>
        <dbReference type="ARBA" id="ARBA00048434"/>
    </source>
</evidence>
<dbReference type="OMA" id="FKKNDGW"/>
<keyword evidence="19" id="KW-1185">Reference proteome</keyword>
<feature type="compositionally biased region" description="Basic and acidic residues" evidence="16">
    <location>
        <begin position="82"/>
        <end position="91"/>
    </location>
</feature>
<evidence type="ECO:0000256" key="15">
    <source>
        <dbReference type="ARBA" id="ARBA00056529"/>
    </source>
</evidence>
<feature type="region of interest" description="Disordered" evidence="16">
    <location>
        <begin position="348"/>
        <end position="402"/>
    </location>
</feature>
<dbReference type="GO" id="GO:0002939">
    <property type="term" value="P:tRNA N1-guanine methylation"/>
    <property type="evidence" value="ECO:0007669"/>
    <property type="project" value="TreeGrafter"/>
</dbReference>
<dbReference type="GO" id="GO:0005737">
    <property type="term" value="C:cytoplasm"/>
    <property type="evidence" value="ECO:0007669"/>
    <property type="project" value="UniProtKB-SubCell"/>
</dbReference>
<name>A0A0U5CCQ4_ASPCI</name>
<feature type="compositionally biased region" description="Basic and acidic residues" evidence="16">
    <location>
        <begin position="1"/>
        <end position="22"/>
    </location>
</feature>
<dbReference type="InterPro" id="IPR007356">
    <property type="entry name" value="tRNA_m1G_MeTrfase_euk"/>
</dbReference>
<reference evidence="19" key="1">
    <citation type="journal article" date="2016" name="Genome Announc.">
        <title>Draft genome sequences of fungus Aspergillus calidoustus.</title>
        <authorList>
            <person name="Horn F."/>
            <person name="Linde J."/>
            <person name="Mattern D.J."/>
            <person name="Walther G."/>
            <person name="Guthke R."/>
            <person name="Scherlach K."/>
            <person name="Martin K."/>
            <person name="Brakhage A.A."/>
            <person name="Petzke L."/>
            <person name="Valiante V."/>
        </authorList>
    </citation>
    <scope>NUCLEOTIDE SEQUENCE [LARGE SCALE GENOMIC DNA]</scope>
    <source>
        <strain evidence="19">SF006504</strain>
    </source>
</reference>
<dbReference type="Gene3D" id="3.40.1280.30">
    <property type="match status" value="1"/>
</dbReference>
<organism evidence="18 19">
    <name type="scientific">Aspergillus calidoustus</name>
    <dbReference type="NCBI Taxonomy" id="454130"/>
    <lineage>
        <taxon>Eukaryota</taxon>
        <taxon>Fungi</taxon>
        <taxon>Dikarya</taxon>
        <taxon>Ascomycota</taxon>
        <taxon>Pezizomycotina</taxon>
        <taxon>Eurotiomycetes</taxon>
        <taxon>Eurotiomycetidae</taxon>
        <taxon>Eurotiales</taxon>
        <taxon>Aspergillaceae</taxon>
        <taxon>Aspergillus</taxon>
        <taxon>Aspergillus subgen. Nidulantes</taxon>
    </lineage>
</organism>
<evidence type="ECO:0000256" key="10">
    <source>
        <dbReference type="ARBA" id="ARBA00022694"/>
    </source>
</evidence>
<evidence type="ECO:0000256" key="8">
    <source>
        <dbReference type="ARBA" id="ARBA00022679"/>
    </source>
</evidence>
<dbReference type="PROSITE" id="PS51675">
    <property type="entry name" value="SAM_MT_TRM10"/>
    <property type="match status" value="1"/>
</dbReference>
<keyword evidence="10" id="KW-0819">tRNA processing</keyword>
<evidence type="ECO:0000256" key="16">
    <source>
        <dbReference type="SAM" id="MobiDB-lite"/>
    </source>
</evidence>
<evidence type="ECO:0000256" key="5">
    <source>
        <dbReference type="ARBA" id="ARBA00020451"/>
    </source>
</evidence>
<evidence type="ECO:0000256" key="9">
    <source>
        <dbReference type="ARBA" id="ARBA00022691"/>
    </source>
</evidence>
<feature type="compositionally biased region" description="Acidic residues" evidence="16">
    <location>
        <begin position="54"/>
        <end position="67"/>
    </location>
</feature>
<keyword evidence="6" id="KW-0963">Cytoplasm</keyword>
<comment type="function">
    <text evidence="15">S-adenosyl-L-methionine-dependent guanine N(1)-methyltransferase that catalyzes the formation of N(1)-methylguanine at position 9 (m1G9) in cytoplasmic tRNA.</text>
</comment>
<dbReference type="InterPro" id="IPR028564">
    <property type="entry name" value="MT_TRM10-typ"/>
</dbReference>
<dbReference type="GO" id="GO:0000049">
    <property type="term" value="F:tRNA binding"/>
    <property type="evidence" value="ECO:0007669"/>
    <property type="project" value="TreeGrafter"/>
</dbReference>
<keyword evidence="9" id="KW-0949">S-adenosyl-L-methionine</keyword>
<comment type="catalytic activity">
    <reaction evidence="14">
        <text>guanosine(9) in tRNA + S-adenosyl-L-methionine = N(1)-methylguanosine(9) in tRNA + S-adenosyl-L-homocysteine + H(+)</text>
        <dbReference type="Rhea" id="RHEA:43156"/>
        <dbReference type="Rhea" id="RHEA-COMP:10367"/>
        <dbReference type="Rhea" id="RHEA-COMP:10368"/>
        <dbReference type="ChEBI" id="CHEBI:15378"/>
        <dbReference type="ChEBI" id="CHEBI:57856"/>
        <dbReference type="ChEBI" id="CHEBI:59789"/>
        <dbReference type="ChEBI" id="CHEBI:73542"/>
        <dbReference type="ChEBI" id="CHEBI:74269"/>
        <dbReference type="EC" id="2.1.1.221"/>
    </reaction>
</comment>
<evidence type="ECO:0000256" key="7">
    <source>
        <dbReference type="ARBA" id="ARBA00022603"/>
    </source>
</evidence>
<keyword evidence="7 18" id="KW-0489">Methyltransferase</keyword>
<feature type="compositionally biased region" description="Basic and acidic residues" evidence="16">
    <location>
        <begin position="387"/>
        <end position="402"/>
    </location>
</feature>
<keyword evidence="11" id="KW-0539">Nucleus</keyword>
<gene>
    <name evidence="18" type="ORF">ASPCAL10590</name>
</gene>
<dbReference type="GO" id="GO:0005634">
    <property type="term" value="C:nucleus"/>
    <property type="evidence" value="ECO:0007669"/>
    <property type="project" value="UniProtKB-SubCell"/>
</dbReference>
<comment type="subcellular location">
    <subcellularLocation>
        <location evidence="2">Cytoplasm</location>
    </subcellularLocation>
    <subcellularLocation>
        <location evidence="1">Nucleus</location>
    </subcellularLocation>
</comment>
<feature type="domain" description="SAM-dependent MTase TRM10-type" evidence="17">
    <location>
        <begin position="133"/>
        <end position="351"/>
    </location>
</feature>
<dbReference type="OrthoDB" id="278300at2759"/>
<evidence type="ECO:0000256" key="4">
    <source>
        <dbReference type="ARBA" id="ARBA00012797"/>
    </source>
</evidence>
<evidence type="ECO:0000313" key="18">
    <source>
        <dbReference type="EMBL" id="CEL07433.1"/>
    </source>
</evidence>
<dbReference type="PANTHER" id="PTHR13563">
    <property type="entry name" value="TRNA (GUANINE-9-) METHYLTRANSFERASE"/>
    <property type="match status" value="1"/>
</dbReference>
<dbReference type="EC" id="2.1.1.221" evidence="4"/>
<evidence type="ECO:0000259" key="17">
    <source>
        <dbReference type="PROSITE" id="PS51675"/>
    </source>
</evidence>
<accession>A0A0U5CCQ4</accession>
<evidence type="ECO:0000313" key="19">
    <source>
        <dbReference type="Proteomes" id="UP000054771"/>
    </source>
</evidence>
<dbReference type="STRING" id="454130.A0A0U5CCQ4"/>
<dbReference type="CDD" id="cd18089">
    <property type="entry name" value="SPOUT_Trm10-like"/>
    <property type="match status" value="1"/>
</dbReference>
<evidence type="ECO:0000256" key="1">
    <source>
        <dbReference type="ARBA" id="ARBA00004123"/>
    </source>
</evidence>
<dbReference type="GO" id="GO:0052905">
    <property type="term" value="F:tRNA (guanosine(9)-N1)-methyltransferase activity"/>
    <property type="evidence" value="ECO:0007669"/>
    <property type="project" value="UniProtKB-EC"/>
</dbReference>
<evidence type="ECO:0000256" key="13">
    <source>
        <dbReference type="ARBA" id="ARBA00032166"/>
    </source>
</evidence>
<evidence type="ECO:0000256" key="6">
    <source>
        <dbReference type="ARBA" id="ARBA00022490"/>
    </source>
</evidence>
<protein>
    <recommendedName>
        <fullName evidence="5">tRNA (guanine(9)-N1)-methyltransferase</fullName>
        <ecNumber evidence="4">2.1.1.221</ecNumber>
    </recommendedName>
    <alternativeName>
        <fullName evidence="13">tRNA methyltransferase 10</fullName>
    </alternativeName>
    <alternativeName>
        <fullName evidence="12">tRNA(m1G9)-methyltransferase</fullName>
    </alternativeName>
</protein>
<dbReference type="Proteomes" id="UP000054771">
    <property type="component" value="Unassembled WGS sequence"/>
</dbReference>
<dbReference type="AlphaFoldDB" id="A0A0U5CCQ4"/>